<dbReference type="SUPFAM" id="SSF53383">
    <property type="entry name" value="PLP-dependent transferases"/>
    <property type="match status" value="1"/>
</dbReference>
<dbReference type="Proteomes" id="UP000029224">
    <property type="component" value="Unassembled WGS sequence"/>
</dbReference>
<dbReference type="AlphaFoldDB" id="A0A090SXL1"/>
<dbReference type="InterPro" id="IPR005814">
    <property type="entry name" value="Aminotrans_3"/>
</dbReference>
<evidence type="ECO:0000256" key="1">
    <source>
        <dbReference type="ARBA" id="ARBA00001933"/>
    </source>
</evidence>
<evidence type="ECO:0000313" key="3">
    <source>
        <dbReference type="EMBL" id="GAL31663.1"/>
    </source>
</evidence>
<keyword evidence="2 3" id="KW-0032">Aminotransferase</keyword>
<dbReference type="Pfam" id="PF00202">
    <property type="entry name" value="Aminotran_3"/>
    <property type="match status" value="1"/>
</dbReference>
<keyword evidence="4" id="KW-1185">Reference proteome</keyword>
<dbReference type="EMBL" id="BBMT01000001">
    <property type="protein sequence ID" value="GAL31663.1"/>
    <property type="molecule type" value="Genomic_DNA"/>
</dbReference>
<dbReference type="InterPro" id="IPR050103">
    <property type="entry name" value="Class-III_PLP-dep_AT"/>
</dbReference>
<dbReference type="GO" id="GO:0042802">
    <property type="term" value="F:identical protein binding"/>
    <property type="evidence" value="ECO:0007669"/>
    <property type="project" value="TreeGrafter"/>
</dbReference>
<protein>
    <submittedName>
        <fullName evidence="3">Gamma-aminobutyrate:alpha-ketoglutarate aminotransferase</fullName>
        <ecNumber evidence="3">2.6.1.19</ecNumber>
    </submittedName>
</protein>
<dbReference type="GO" id="GO:0034386">
    <property type="term" value="F:4-aminobutyrate:2-oxoglutarate transaminase activity"/>
    <property type="evidence" value="ECO:0007669"/>
    <property type="project" value="UniProtKB-EC"/>
</dbReference>
<dbReference type="EC" id="2.6.1.19" evidence="3"/>
<dbReference type="PANTHER" id="PTHR11986">
    <property type="entry name" value="AMINOTRANSFERASE CLASS III"/>
    <property type="match status" value="1"/>
</dbReference>
<comment type="caution">
    <text evidence="3">The sequence shown here is derived from an EMBL/GenBank/DDBJ whole genome shotgun (WGS) entry which is preliminary data.</text>
</comment>
<proteinExistence type="predicted"/>
<evidence type="ECO:0000313" key="4">
    <source>
        <dbReference type="Proteomes" id="UP000029224"/>
    </source>
</evidence>
<dbReference type="InterPro" id="IPR015422">
    <property type="entry name" value="PyrdxlP-dep_Trfase_small"/>
</dbReference>
<reference evidence="3 4" key="2">
    <citation type="submission" date="2014-09" db="EMBL/GenBank/DDBJ databases">
        <authorList>
            <consortium name="NBRP consortium"/>
            <person name="Sawabe T."/>
            <person name="Meirelles P."/>
            <person name="Nakanishi M."/>
            <person name="Sayaka M."/>
            <person name="Hattori M."/>
            <person name="Ohkuma M."/>
        </authorList>
    </citation>
    <scope>NUCLEOTIDE SEQUENCE [LARGE SCALE GENOMIC DNA]</scope>
    <source>
        <strain evidence="3 4">JCM 19240</strain>
    </source>
</reference>
<organism evidence="3 4">
    <name type="scientific">Vibrio maritimus</name>
    <dbReference type="NCBI Taxonomy" id="990268"/>
    <lineage>
        <taxon>Bacteria</taxon>
        <taxon>Pseudomonadati</taxon>
        <taxon>Pseudomonadota</taxon>
        <taxon>Gammaproteobacteria</taxon>
        <taxon>Vibrionales</taxon>
        <taxon>Vibrionaceae</taxon>
        <taxon>Vibrio</taxon>
    </lineage>
</organism>
<dbReference type="InterPro" id="IPR015424">
    <property type="entry name" value="PyrdxlP-dep_Trfase"/>
</dbReference>
<gene>
    <name evidence="3" type="ORF">JCM19240_5094</name>
</gene>
<reference evidence="3 4" key="1">
    <citation type="submission" date="2014-09" db="EMBL/GenBank/DDBJ databases">
        <title>Vibrio maritimus JCM 19240. (C210) whole genome shotgun sequence.</title>
        <authorList>
            <person name="Sawabe T."/>
            <person name="Meirelles P."/>
            <person name="Nakanishi M."/>
            <person name="Sayaka M."/>
            <person name="Hattori M."/>
            <person name="Ohkuma M."/>
        </authorList>
    </citation>
    <scope>NUCLEOTIDE SEQUENCE [LARGE SCALE GENOMIC DNA]</scope>
    <source>
        <strain evidence="3 4">JCM 19240</strain>
    </source>
</reference>
<dbReference type="Gene3D" id="3.90.1150.10">
    <property type="entry name" value="Aspartate Aminotransferase, domain 1"/>
    <property type="match status" value="1"/>
</dbReference>
<evidence type="ECO:0000256" key="2">
    <source>
        <dbReference type="ARBA" id="ARBA00022576"/>
    </source>
</evidence>
<name>A0A090SXL1_9VIBR</name>
<sequence length="106" mass="11306">MCAKAQGIGEVVNVRMTALQKQVPAIGEIRTIGAMMAIEFTDPQTQQPLQDVTKAVIAKAQENGLILLSCGVKANVIRLLPPLTIESEVLAEGLDKLEAIILDVAK</sequence>
<dbReference type="GO" id="GO:0030170">
    <property type="term" value="F:pyridoxal phosphate binding"/>
    <property type="evidence" value="ECO:0007669"/>
    <property type="project" value="InterPro"/>
</dbReference>
<comment type="cofactor">
    <cofactor evidence="1">
        <name>pyridoxal 5'-phosphate</name>
        <dbReference type="ChEBI" id="CHEBI:597326"/>
    </cofactor>
</comment>
<keyword evidence="3" id="KW-0808">Transferase</keyword>
<accession>A0A090SXL1</accession>